<protein>
    <recommendedName>
        <fullName evidence="5">biotin--[biotin carboxyl-carrier protein] ligase</fullName>
        <ecNumber evidence="5">6.3.4.15</ecNumber>
    </recommendedName>
</protein>
<dbReference type="OrthoDB" id="9807064at2"/>
<dbReference type="AlphaFoldDB" id="A0A6L6YLH5"/>
<keyword evidence="4" id="KW-0092">Biotin</keyword>
<dbReference type="PROSITE" id="PS51733">
    <property type="entry name" value="BPL_LPL_CATALYTIC"/>
    <property type="match status" value="1"/>
</dbReference>
<evidence type="ECO:0000256" key="3">
    <source>
        <dbReference type="ARBA" id="ARBA00022840"/>
    </source>
</evidence>
<keyword evidence="2" id="KW-0547">Nucleotide-binding</keyword>
<evidence type="ECO:0000259" key="7">
    <source>
        <dbReference type="PROSITE" id="PS51733"/>
    </source>
</evidence>
<keyword evidence="3" id="KW-0067">ATP-binding</keyword>
<dbReference type="InterPro" id="IPR004143">
    <property type="entry name" value="BPL_LPL_catalytic"/>
</dbReference>
<dbReference type="InterPro" id="IPR008988">
    <property type="entry name" value="Transcriptional_repressor_C"/>
</dbReference>
<proteinExistence type="predicted"/>
<organism evidence="8 9">
    <name type="scientific">Parasutterella muris</name>
    <dbReference type="NCBI Taxonomy" id="2565572"/>
    <lineage>
        <taxon>Bacteria</taxon>
        <taxon>Pseudomonadati</taxon>
        <taxon>Pseudomonadota</taxon>
        <taxon>Betaproteobacteria</taxon>
        <taxon>Burkholderiales</taxon>
        <taxon>Sutterellaceae</taxon>
        <taxon>Parasutterella</taxon>
    </lineage>
</organism>
<evidence type="ECO:0000313" key="8">
    <source>
        <dbReference type="EMBL" id="MVX57679.1"/>
    </source>
</evidence>
<comment type="catalytic activity">
    <reaction evidence="6">
        <text>biotin + L-lysyl-[protein] + ATP = N(6)-biotinyl-L-lysyl-[protein] + AMP + diphosphate + H(+)</text>
        <dbReference type="Rhea" id="RHEA:11756"/>
        <dbReference type="Rhea" id="RHEA-COMP:9752"/>
        <dbReference type="Rhea" id="RHEA-COMP:10505"/>
        <dbReference type="ChEBI" id="CHEBI:15378"/>
        <dbReference type="ChEBI" id="CHEBI:29969"/>
        <dbReference type="ChEBI" id="CHEBI:30616"/>
        <dbReference type="ChEBI" id="CHEBI:33019"/>
        <dbReference type="ChEBI" id="CHEBI:57586"/>
        <dbReference type="ChEBI" id="CHEBI:83144"/>
        <dbReference type="ChEBI" id="CHEBI:456215"/>
        <dbReference type="EC" id="6.3.4.15"/>
    </reaction>
</comment>
<dbReference type="InterPro" id="IPR045864">
    <property type="entry name" value="aa-tRNA-synth_II/BPL/LPL"/>
</dbReference>
<dbReference type="SUPFAM" id="SSF55681">
    <property type="entry name" value="Class II aaRS and biotin synthetases"/>
    <property type="match status" value="1"/>
</dbReference>
<dbReference type="SUPFAM" id="SSF50037">
    <property type="entry name" value="C-terminal domain of transcriptional repressors"/>
    <property type="match status" value="1"/>
</dbReference>
<keyword evidence="1 8" id="KW-0436">Ligase</keyword>
<dbReference type="GO" id="GO:0005737">
    <property type="term" value="C:cytoplasm"/>
    <property type="evidence" value="ECO:0007669"/>
    <property type="project" value="TreeGrafter"/>
</dbReference>
<dbReference type="RefSeq" id="WP_160336097.1">
    <property type="nucleotide sequence ID" value="NZ_CALPCV010000012.1"/>
</dbReference>
<dbReference type="Gene3D" id="2.30.30.100">
    <property type="match status" value="1"/>
</dbReference>
<evidence type="ECO:0000256" key="2">
    <source>
        <dbReference type="ARBA" id="ARBA00022741"/>
    </source>
</evidence>
<dbReference type="PANTHER" id="PTHR12835">
    <property type="entry name" value="BIOTIN PROTEIN LIGASE"/>
    <property type="match status" value="1"/>
</dbReference>
<feature type="domain" description="BPL/LPL catalytic" evidence="7">
    <location>
        <begin position="20"/>
        <end position="199"/>
    </location>
</feature>
<dbReference type="GO" id="GO:0005524">
    <property type="term" value="F:ATP binding"/>
    <property type="evidence" value="ECO:0007669"/>
    <property type="project" value="UniProtKB-KW"/>
</dbReference>
<name>A0A6L6YLH5_9BURK</name>
<evidence type="ECO:0000313" key="9">
    <source>
        <dbReference type="Proteomes" id="UP000472580"/>
    </source>
</evidence>
<dbReference type="NCBIfam" id="TIGR00121">
    <property type="entry name" value="birA_ligase"/>
    <property type="match status" value="1"/>
</dbReference>
<evidence type="ECO:0000256" key="4">
    <source>
        <dbReference type="ARBA" id="ARBA00023267"/>
    </source>
</evidence>
<evidence type="ECO:0000256" key="6">
    <source>
        <dbReference type="ARBA" id="ARBA00047846"/>
    </source>
</evidence>
<dbReference type="PANTHER" id="PTHR12835:SF5">
    <property type="entry name" value="BIOTIN--PROTEIN LIGASE"/>
    <property type="match status" value="1"/>
</dbReference>
<keyword evidence="9" id="KW-1185">Reference proteome</keyword>
<dbReference type="Pfam" id="PF02237">
    <property type="entry name" value="BPL_C"/>
    <property type="match status" value="1"/>
</dbReference>
<sequence>MKKYLDISRCERLLAPVRFEFLPEIDSTNEYLKREVKQSNSVSDTLVCAERQVKGKGTRGRVWYDSPQCCLKFSYRKQLPTNFSKFAVISPWVALNFCQYLHSVGFQTVGAKWPNDLLINGGKLSGMLFEIVSKGEVSYLIAGIGVNLFFDPNLTEISGRNIAFLYEKFTPSIDERTDILIELGRVLIDSLDNIPESFTDEDKMSWSACDVFYQKKVKIIQDGKVVDEGCEMGIDKEGRLMVQTSEGLKSINIGELSVTL</sequence>
<dbReference type="GO" id="GO:0004077">
    <property type="term" value="F:biotin--[biotin carboxyl-carrier protein] ligase activity"/>
    <property type="evidence" value="ECO:0007669"/>
    <property type="project" value="UniProtKB-EC"/>
</dbReference>
<evidence type="ECO:0000256" key="1">
    <source>
        <dbReference type="ARBA" id="ARBA00022598"/>
    </source>
</evidence>
<dbReference type="EMBL" id="WSRP01000041">
    <property type="protein sequence ID" value="MVX57679.1"/>
    <property type="molecule type" value="Genomic_DNA"/>
</dbReference>
<dbReference type="EC" id="6.3.4.15" evidence="5"/>
<comment type="caution">
    <text evidence="8">The sequence shown here is derived from an EMBL/GenBank/DDBJ whole genome shotgun (WGS) entry which is preliminary data.</text>
</comment>
<gene>
    <name evidence="8" type="ORF">E5987_10815</name>
</gene>
<reference evidence="8 9" key="1">
    <citation type="submission" date="2019-12" db="EMBL/GenBank/DDBJ databases">
        <title>Microbes associate with the intestines of laboratory mice.</title>
        <authorList>
            <person name="Navarre W."/>
            <person name="Wong E."/>
        </authorList>
    </citation>
    <scope>NUCLEOTIDE SEQUENCE [LARGE SCALE GENOMIC DNA]</scope>
    <source>
        <strain evidence="8 9">NM82_D38</strain>
    </source>
</reference>
<dbReference type="Gene3D" id="3.30.930.10">
    <property type="entry name" value="Bira Bifunctional Protein, Domain 2"/>
    <property type="match status" value="1"/>
</dbReference>
<accession>A0A6L6YLH5</accession>
<dbReference type="Proteomes" id="UP000472580">
    <property type="component" value="Unassembled WGS sequence"/>
</dbReference>
<evidence type="ECO:0000256" key="5">
    <source>
        <dbReference type="ARBA" id="ARBA00024227"/>
    </source>
</evidence>
<dbReference type="InterPro" id="IPR004408">
    <property type="entry name" value="Biotin_CoA_COase_ligase"/>
</dbReference>
<dbReference type="InterPro" id="IPR003142">
    <property type="entry name" value="BPL_C"/>
</dbReference>
<dbReference type="Pfam" id="PF03099">
    <property type="entry name" value="BPL_LplA_LipB"/>
    <property type="match status" value="1"/>
</dbReference>